<evidence type="ECO:0000256" key="14">
    <source>
        <dbReference type="ARBA" id="ARBA00022927"/>
    </source>
</evidence>
<evidence type="ECO:0000256" key="2">
    <source>
        <dbReference type="ARBA" id="ARBA00004167"/>
    </source>
</evidence>
<dbReference type="GO" id="GO:0006508">
    <property type="term" value="P:proteolysis"/>
    <property type="evidence" value="ECO:0007669"/>
    <property type="project" value="InterPro"/>
</dbReference>
<dbReference type="Pfam" id="PF05461">
    <property type="entry name" value="ApoL"/>
    <property type="match status" value="1"/>
</dbReference>
<dbReference type="Gene3D" id="3.40.50.1460">
    <property type="match status" value="1"/>
</dbReference>
<dbReference type="Proteomes" id="UP000007879">
    <property type="component" value="Unassembled WGS sequence"/>
</dbReference>
<evidence type="ECO:0000313" key="21">
    <source>
        <dbReference type="Proteomes" id="UP000007879"/>
    </source>
</evidence>
<dbReference type="InterPro" id="IPR027417">
    <property type="entry name" value="P-loop_NTPase"/>
</dbReference>
<dbReference type="Pfam" id="PF00656">
    <property type="entry name" value="Peptidase_C14"/>
    <property type="match status" value="1"/>
</dbReference>
<proteinExistence type="inferred from homology"/>
<dbReference type="GO" id="GO:0005576">
    <property type="term" value="C:extracellular region"/>
    <property type="evidence" value="ECO:0007669"/>
    <property type="project" value="InterPro"/>
</dbReference>
<keyword evidence="15" id="KW-1133">Transmembrane helix</keyword>
<dbReference type="SUPFAM" id="SSF52129">
    <property type="entry name" value="Caspase-like"/>
    <property type="match status" value="1"/>
</dbReference>
<dbReference type="GO" id="GO:0008289">
    <property type="term" value="F:lipid binding"/>
    <property type="evidence" value="ECO:0007669"/>
    <property type="project" value="InterPro"/>
</dbReference>
<keyword evidence="10" id="KW-0547">Nucleotide-binding</keyword>
<dbReference type="InterPro" id="IPR008405">
    <property type="entry name" value="ApoL"/>
</dbReference>
<dbReference type="GO" id="GO:0046872">
    <property type="term" value="F:metal ion binding"/>
    <property type="evidence" value="ECO:0007669"/>
    <property type="project" value="UniProtKB-KW"/>
</dbReference>
<dbReference type="GO" id="GO:0006869">
    <property type="term" value="P:lipid transport"/>
    <property type="evidence" value="ECO:0007669"/>
    <property type="project" value="InterPro"/>
</dbReference>
<keyword evidence="6" id="KW-0150">Chloroplast</keyword>
<keyword evidence="13" id="KW-0460">Magnesium</keyword>
<accession>A0AAN0JJ95</accession>
<dbReference type="PANTHER" id="PTHR10903:SF135">
    <property type="entry name" value="TRANSLOCASE OF CHLOROPLAST 120, CHLOROPLASTIC-RELATED"/>
    <property type="match status" value="1"/>
</dbReference>
<evidence type="ECO:0000256" key="5">
    <source>
        <dbReference type="ARBA" id="ARBA00022448"/>
    </source>
</evidence>
<comment type="similarity">
    <text evidence="3">Belongs to the TRAFAC class TrmE-Era-EngA-EngB-Septin-like GTPase superfamily. AIG1/Toc34/Toc159-like paraseptin GTPase family. IAN subfamily.</text>
</comment>
<evidence type="ECO:0000256" key="4">
    <source>
        <dbReference type="ARBA" id="ARBA00010090"/>
    </source>
</evidence>
<keyword evidence="9" id="KW-0479">Metal-binding</keyword>
<keyword evidence="14" id="KW-0653">Protein transport</keyword>
<dbReference type="InterPro" id="IPR001309">
    <property type="entry name" value="Pept_C14_p20"/>
</dbReference>
<evidence type="ECO:0000256" key="11">
    <source>
        <dbReference type="ARBA" id="ARBA00022801"/>
    </source>
</evidence>
<evidence type="ECO:0000256" key="9">
    <source>
        <dbReference type="ARBA" id="ARBA00022723"/>
    </source>
</evidence>
<evidence type="ECO:0000313" key="20">
    <source>
        <dbReference type="EnsemblMetazoa" id="XP_019857049.1"/>
    </source>
</evidence>
<organism evidence="20 21">
    <name type="scientific">Amphimedon queenslandica</name>
    <name type="common">Sponge</name>
    <dbReference type="NCBI Taxonomy" id="400682"/>
    <lineage>
        <taxon>Eukaryota</taxon>
        <taxon>Metazoa</taxon>
        <taxon>Porifera</taxon>
        <taxon>Demospongiae</taxon>
        <taxon>Heteroscleromorpha</taxon>
        <taxon>Haplosclerida</taxon>
        <taxon>Niphatidae</taxon>
        <taxon>Amphimedon</taxon>
    </lineage>
</organism>
<evidence type="ECO:0000256" key="12">
    <source>
        <dbReference type="ARBA" id="ARBA00022805"/>
    </source>
</evidence>
<evidence type="ECO:0000256" key="13">
    <source>
        <dbReference type="ARBA" id="ARBA00022842"/>
    </source>
</evidence>
<evidence type="ECO:0000256" key="3">
    <source>
        <dbReference type="ARBA" id="ARBA00008535"/>
    </source>
</evidence>
<dbReference type="GO" id="GO:0004197">
    <property type="term" value="F:cysteine-type endopeptidase activity"/>
    <property type="evidence" value="ECO:0007669"/>
    <property type="project" value="InterPro"/>
</dbReference>
<evidence type="ECO:0000256" key="10">
    <source>
        <dbReference type="ARBA" id="ARBA00022741"/>
    </source>
</evidence>
<evidence type="ECO:0000256" key="1">
    <source>
        <dbReference type="ARBA" id="ARBA00001946"/>
    </source>
</evidence>
<keyword evidence="7" id="KW-0934">Plastid</keyword>
<dbReference type="KEGG" id="aqu:109585407"/>
<keyword evidence="11" id="KW-0378">Hydrolase</keyword>
<evidence type="ECO:0000256" key="18">
    <source>
        <dbReference type="ARBA" id="ARBA00024013"/>
    </source>
</evidence>
<evidence type="ECO:0000256" key="6">
    <source>
        <dbReference type="ARBA" id="ARBA00022528"/>
    </source>
</evidence>
<evidence type="ECO:0000256" key="7">
    <source>
        <dbReference type="ARBA" id="ARBA00022640"/>
    </source>
</evidence>
<evidence type="ECO:0000256" key="15">
    <source>
        <dbReference type="ARBA" id="ARBA00022989"/>
    </source>
</evidence>
<keyword evidence="17" id="KW-0472">Membrane</keyword>
<reference evidence="21" key="1">
    <citation type="journal article" date="2010" name="Nature">
        <title>The Amphimedon queenslandica genome and the evolution of animal complexity.</title>
        <authorList>
            <person name="Srivastava M."/>
            <person name="Simakov O."/>
            <person name="Chapman J."/>
            <person name="Fahey B."/>
            <person name="Gauthier M.E."/>
            <person name="Mitros T."/>
            <person name="Richards G.S."/>
            <person name="Conaco C."/>
            <person name="Dacre M."/>
            <person name="Hellsten U."/>
            <person name="Larroux C."/>
            <person name="Putnam N.H."/>
            <person name="Stanke M."/>
            <person name="Adamska M."/>
            <person name="Darling A."/>
            <person name="Degnan S.M."/>
            <person name="Oakley T.H."/>
            <person name="Plachetzki D.C."/>
            <person name="Zhai Y."/>
            <person name="Adamski M."/>
            <person name="Calcino A."/>
            <person name="Cummins S.F."/>
            <person name="Goodstein D.M."/>
            <person name="Harris C."/>
            <person name="Jackson D.J."/>
            <person name="Leys S.P."/>
            <person name="Shu S."/>
            <person name="Woodcroft B.J."/>
            <person name="Vervoort M."/>
            <person name="Kosik K.S."/>
            <person name="Manning G."/>
            <person name="Degnan B.M."/>
            <person name="Rokhsar D.S."/>
        </authorList>
    </citation>
    <scope>NUCLEOTIDE SEQUENCE [LARGE SCALE GENOMIC DNA]</scope>
</reference>
<dbReference type="Pfam" id="PF04548">
    <property type="entry name" value="AIG1"/>
    <property type="match status" value="1"/>
</dbReference>
<comment type="cofactor">
    <cofactor evidence="1">
        <name>Mg(2+)</name>
        <dbReference type="ChEBI" id="CHEBI:18420"/>
    </cofactor>
</comment>
<dbReference type="InterPro" id="IPR045058">
    <property type="entry name" value="GIMA/IAN/Toc"/>
</dbReference>
<evidence type="ECO:0000256" key="16">
    <source>
        <dbReference type="ARBA" id="ARBA00023134"/>
    </source>
</evidence>
<dbReference type="InterPro" id="IPR011600">
    <property type="entry name" value="Pept_C14_caspase"/>
</dbReference>
<keyword evidence="5" id="KW-0813">Transport</keyword>
<evidence type="ECO:0000259" key="19">
    <source>
        <dbReference type="PROSITE" id="PS50208"/>
    </source>
</evidence>
<evidence type="ECO:0000256" key="17">
    <source>
        <dbReference type="ARBA" id="ARBA00023136"/>
    </source>
</evidence>
<sequence>MASLKGIMKTFQKIFNEEKIPAVNIHLLVIGRTGHGKSTLINSIIEQCKAISPEGARRNSCTTKSRSFTYHDVIPGINVTLIDSPGLQHANGDEQKYLQELKSECKEVSLVLYCTNMKEFRDTKDDKVAIRKLHQVFGSNFWKRVVFVLTFANEENCGRRDDRDTAVDPPKLPPPGDKEWENLKRKRFINRVSLFKEEINDFMKECLDIHEHFEAVPAGCYQKNEDSKDHDPMKLPDREDWLYDVLKLSIEQIKIKHKFSMLRLDNKINFAIIIDNRGSIEVEDNSIKILSQEARSLKEALEGLGFFVLYFNKLTAQSIICLLQSFQKNFDHSQLSTFALAFLSSKETSSMLFNVNNEGFSYEKIFSFFPAEAFTNDLQSLAEVPKIIIFDLAYNQDKKFFLPQCPFNSIVLAATSTISTFSPTIKSFVNNISYEKVEKCFENMKKELGSSCNVVKQSLQDNLFIKQAASEMNEKQVHDLLCSMWRPIRCSTINELMKIKDEVVSVVLKERATKITTTTSGLAIGGSMMMVGLILTPFTFGASLGLTAAGAGVSIATTISGTAASAISTAMENKKLKLAQEHIMFDTQLSLAINEFKMKVKKNSDKKVALAVAVGTHLFSNFGHIGVRVVTAGVEAGINAGSTALRAGGAVAGGASLAVTLPIDIGFIAHYGYQLWQLKKDKSGKSDKNEVIQWLFGQVEELLKRTSDVIDTTRHQIKDEQRLVHSNLSVGYSIEVPLTTKDESSIIVRTIFSGPFKLPEGYTLVSAIYDVTIEKELKEPVTIYLQHCVRVNNQLLQKKMHFARATINFEAKMFDFEVVEDGTFLTGENRGSLKIMPKKDCLNYILCVLFEGTSQDTSMKYAAQYSYTRHYKNFWSLSIIFEKDLSAHQKFTQAGYYNQFAFVRTDGSDDLALKNISDAIEKNGWKISPSDENLLTITKGEIDEAHTKKLNKKLNKKFNFPSINLNVYVHNENDVVDELVHPLKFQGTNLEICVKRQKEKSKFMALDVSEYPLQIEQDTEFVNPRCGYQIHLPTCRDNGTCVTVRTIISGPFVLPSGYSLASAAYEITMPQLAQPVIIEVEHCVNVNDDDSVKQNMCFATATIDMQTQKFEFIPFEGASPSITNESATITVNDSCLVCILYQESKNIETTAKKYSAQWTYKKTGHNSWNLNIRFTKYLSAHDHRRHIKSEHQQSFVFKKPTNDYPLHLELDSILSADRTAEMAGWAITACDDTPTPVAITKEEIDGIELANKMANFPSINLQVCVKDKETAIDELDKTFMINGTDLEIVINRKKEVEVV</sequence>
<dbReference type="EnsemblMetazoa" id="XM_020001490.1">
    <property type="protein sequence ID" value="XP_019857049.1"/>
    <property type="gene ID" value="LOC109585407"/>
</dbReference>
<dbReference type="SUPFAM" id="SSF52540">
    <property type="entry name" value="P-loop containing nucleoside triphosphate hydrolases"/>
    <property type="match status" value="1"/>
</dbReference>
<dbReference type="PROSITE" id="PS50208">
    <property type="entry name" value="CASPASE_P20"/>
    <property type="match status" value="1"/>
</dbReference>
<reference evidence="20" key="2">
    <citation type="submission" date="2024-06" db="UniProtKB">
        <authorList>
            <consortium name="EnsemblMetazoa"/>
        </authorList>
    </citation>
    <scope>IDENTIFICATION</scope>
</reference>
<dbReference type="RefSeq" id="XP_019857049.1">
    <property type="nucleotide sequence ID" value="XM_020001490.1"/>
</dbReference>
<dbReference type="GO" id="GO:0005525">
    <property type="term" value="F:GTP binding"/>
    <property type="evidence" value="ECO:0007669"/>
    <property type="project" value="UniProtKB-KW"/>
</dbReference>
<keyword evidence="12" id="KW-1002">Plastid outer membrane</keyword>
<dbReference type="Gene3D" id="3.40.50.300">
    <property type="entry name" value="P-loop containing nucleotide triphosphate hydrolases"/>
    <property type="match status" value="1"/>
</dbReference>
<keyword evidence="16" id="KW-0342">GTP-binding</keyword>
<dbReference type="PANTHER" id="PTHR10903">
    <property type="entry name" value="GTPASE, IMAP FAMILY MEMBER-RELATED"/>
    <property type="match status" value="1"/>
</dbReference>
<dbReference type="GeneID" id="109585407"/>
<dbReference type="GO" id="GO:0015031">
    <property type="term" value="P:protein transport"/>
    <property type="evidence" value="ECO:0007669"/>
    <property type="project" value="UniProtKB-KW"/>
</dbReference>
<dbReference type="InterPro" id="IPR029030">
    <property type="entry name" value="Caspase-like_dom_sf"/>
</dbReference>
<keyword evidence="8" id="KW-0812">Transmembrane</keyword>
<feature type="domain" description="Caspase family p20" evidence="19">
    <location>
        <begin position="267"/>
        <end position="369"/>
    </location>
</feature>
<dbReference type="InterPro" id="IPR006703">
    <property type="entry name" value="G_AIG1"/>
</dbReference>
<protein>
    <recommendedName>
        <fullName evidence="19">Caspase family p20 domain-containing protein</fullName>
    </recommendedName>
</protein>
<comment type="subcellular location">
    <subcellularLocation>
        <location evidence="2">Membrane</location>
        <topology evidence="2">Single-pass membrane protein</topology>
    </subcellularLocation>
    <subcellularLocation>
        <location evidence="18">Plastid</location>
        <location evidence="18">Chloroplast outer membrane</location>
    </subcellularLocation>
</comment>
<name>A0AAN0JJ95_AMPQE</name>
<evidence type="ECO:0000256" key="8">
    <source>
        <dbReference type="ARBA" id="ARBA00022692"/>
    </source>
</evidence>
<dbReference type="GO" id="GO:0016020">
    <property type="term" value="C:membrane"/>
    <property type="evidence" value="ECO:0007669"/>
    <property type="project" value="UniProtKB-SubCell"/>
</dbReference>
<comment type="similarity">
    <text evidence="4">Belongs to the apolipoprotein L family.</text>
</comment>
<keyword evidence="21" id="KW-1185">Reference proteome</keyword>
<dbReference type="GO" id="GO:0042157">
    <property type="term" value="P:lipoprotein metabolic process"/>
    <property type="evidence" value="ECO:0007669"/>
    <property type="project" value="InterPro"/>
</dbReference>